<feature type="domain" description="Transglycosylase SLT" evidence="3">
    <location>
        <begin position="36"/>
        <end position="170"/>
    </location>
</feature>
<evidence type="ECO:0000313" key="4">
    <source>
        <dbReference type="EMBL" id="PLT98592.1"/>
    </source>
</evidence>
<organism evidence="5">
    <name type="scientific">Sinorhizobium medicae</name>
    <dbReference type="NCBI Taxonomy" id="110321"/>
    <lineage>
        <taxon>Bacteria</taxon>
        <taxon>Pseudomonadati</taxon>
        <taxon>Pseudomonadota</taxon>
        <taxon>Alphaproteobacteria</taxon>
        <taxon>Hyphomicrobiales</taxon>
        <taxon>Rhizobiaceae</taxon>
        <taxon>Sinorhizobium/Ensifer group</taxon>
        <taxon>Sinorhizobium</taxon>
    </lineage>
</organism>
<dbReference type="EMBL" id="CABFNB010000026">
    <property type="protein sequence ID" value="VTZ59766.1"/>
    <property type="molecule type" value="Genomic_DNA"/>
</dbReference>
<dbReference type="RefSeq" id="WP_028054762.1">
    <property type="nucleotide sequence ID" value="NZ_CABFNB010000026.1"/>
</dbReference>
<gene>
    <name evidence="5" type="primary">virB</name>
    <name evidence="4" type="ORF">BMJ33_24510</name>
    <name evidence="5" type="ORF">EMEDMD4_1210024</name>
</gene>
<dbReference type="NCBIfam" id="NF010438">
    <property type="entry name" value="PRK13864.1"/>
    <property type="match status" value="1"/>
</dbReference>
<dbReference type="CDD" id="cd16892">
    <property type="entry name" value="LT_VirB1-like"/>
    <property type="match status" value="1"/>
</dbReference>
<accession>A0A508WUQ8</accession>
<evidence type="ECO:0000313" key="5">
    <source>
        <dbReference type="EMBL" id="VTZ59766.1"/>
    </source>
</evidence>
<evidence type="ECO:0000313" key="6">
    <source>
        <dbReference type="Proteomes" id="UP001190825"/>
    </source>
</evidence>
<name>A0A508WUQ8_9HYPH</name>
<feature type="signal peptide" evidence="2">
    <location>
        <begin position="1"/>
        <end position="22"/>
    </location>
</feature>
<comment type="similarity">
    <text evidence="1">Belongs to the virb1 family.</text>
</comment>
<dbReference type="Gene3D" id="1.10.530.10">
    <property type="match status" value="1"/>
</dbReference>
<evidence type="ECO:0000259" key="3">
    <source>
        <dbReference type="Pfam" id="PF01464"/>
    </source>
</evidence>
<evidence type="ECO:0000256" key="1">
    <source>
        <dbReference type="ARBA" id="ARBA00009387"/>
    </source>
</evidence>
<dbReference type="InterPro" id="IPR008258">
    <property type="entry name" value="Transglycosylase_SLT_dom_1"/>
</dbReference>
<reference evidence="4" key="1">
    <citation type="submission" date="2017-04" db="EMBL/GenBank/DDBJ databases">
        <authorList>
            <person name="Porter S."/>
            <person name="Friesen M.L."/>
            <person name="Faber-Hammond J."/>
        </authorList>
    </citation>
    <scope>NUCLEOTIDE SEQUENCE</scope>
    <source>
        <strain evidence="4">Str16</strain>
    </source>
</reference>
<feature type="chain" id="PRO_5021295835" evidence="2">
    <location>
        <begin position="23"/>
        <end position="235"/>
    </location>
</feature>
<reference evidence="5" key="3">
    <citation type="submission" date="2019-06" db="EMBL/GenBank/DDBJ databases">
        <authorList>
            <person name="Le Quere A."/>
            <person name="Colella S."/>
        </authorList>
    </citation>
    <scope>NUCLEOTIDE SEQUENCE</scope>
    <source>
        <strain evidence="5">EmedicaeMD41</strain>
    </source>
</reference>
<proteinExistence type="inferred from homology"/>
<dbReference type="EMBL" id="NBUC01000117">
    <property type="protein sequence ID" value="PLT98592.1"/>
    <property type="molecule type" value="Genomic_DNA"/>
</dbReference>
<dbReference type="Proteomes" id="UP000507954">
    <property type="component" value="Unassembled WGS sequence"/>
</dbReference>
<sequence>MLNAALPLAVAILASTCVSSNAAPISLREFERLARGCAPQVNPSTLAAIAKVESGFDPLAAHDNTTGESLHWNDQTQARQSVRARLEAQHSIDVGLMQINSKNFSVLNLTIEKAFQPCISLVAAAHLLESRYAGGDTAAEKQLALRQAISAYNTGDLTRGFANGYVQKVEAAAREIVPPLVGCSEKADEKPISEKIWDVWGSLESDLSAGDLISLPALQKPGDHEHLEKQHIVFD</sequence>
<keyword evidence="6" id="KW-1185">Reference proteome</keyword>
<dbReference type="Pfam" id="PF01464">
    <property type="entry name" value="SLT"/>
    <property type="match status" value="1"/>
</dbReference>
<dbReference type="AlphaFoldDB" id="A0A508WUQ8"/>
<dbReference type="SUPFAM" id="SSF53955">
    <property type="entry name" value="Lysozyme-like"/>
    <property type="match status" value="1"/>
</dbReference>
<dbReference type="Proteomes" id="UP001190825">
    <property type="component" value="Unassembled WGS sequence"/>
</dbReference>
<reference evidence="4 6" key="2">
    <citation type="journal article" date="2018" name="FEMS Microbiol. Ecol.">
        <title>Co-invading symbiotic mutualists of Medicago polymorpha retain high ancestral diversity and contain diverse accessory genomes.</title>
        <authorList>
            <person name="Porter S.S."/>
            <person name="Faber-Hammond J.J."/>
            <person name="Friesen M.L."/>
        </authorList>
    </citation>
    <scope>NUCLEOTIDE SEQUENCE [LARGE SCALE GENOMIC DNA]</scope>
    <source>
        <strain evidence="4 6">Str16</strain>
    </source>
</reference>
<keyword evidence="2" id="KW-0732">Signal</keyword>
<dbReference type="InterPro" id="IPR023346">
    <property type="entry name" value="Lysozyme-like_dom_sf"/>
</dbReference>
<protein>
    <submittedName>
        <fullName evidence="4">Lytic transglycosylase</fullName>
    </submittedName>
    <submittedName>
        <fullName evidence="5">Protein virB1</fullName>
    </submittedName>
</protein>
<evidence type="ECO:0000256" key="2">
    <source>
        <dbReference type="SAM" id="SignalP"/>
    </source>
</evidence>